<gene>
    <name evidence="1" type="ORF">RUE5091_03311</name>
</gene>
<dbReference type="Proteomes" id="UP000051260">
    <property type="component" value="Unassembled WGS sequence"/>
</dbReference>
<proteinExistence type="predicted"/>
<dbReference type="STRING" id="1715692.RUE5091_03311"/>
<keyword evidence="2" id="KW-1185">Reference proteome</keyword>
<organism evidence="1 2">
    <name type="scientific">Ruegeria denitrificans</name>
    <dbReference type="NCBI Taxonomy" id="1715692"/>
    <lineage>
        <taxon>Bacteria</taxon>
        <taxon>Pseudomonadati</taxon>
        <taxon>Pseudomonadota</taxon>
        <taxon>Alphaproteobacteria</taxon>
        <taxon>Rhodobacterales</taxon>
        <taxon>Roseobacteraceae</taxon>
        <taxon>Ruegeria</taxon>
    </lineage>
</organism>
<name>A0A0P1IFR4_9RHOB</name>
<evidence type="ECO:0000313" key="1">
    <source>
        <dbReference type="EMBL" id="CUK10414.1"/>
    </source>
</evidence>
<protein>
    <submittedName>
        <fullName evidence="1">Uncharacterized protein</fullName>
    </submittedName>
</protein>
<reference evidence="2" key="1">
    <citation type="submission" date="2015-09" db="EMBL/GenBank/DDBJ databases">
        <authorList>
            <person name="Rodrigo-Torres L."/>
            <person name="Arahal D.R."/>
        </authorList>
    </citation>
    <scope>NUCLEOTIDE SEQUENCE [LARGE SCALE GENOMIC DNA]</scope>
    <source>
        <strain evidence="2">CECT 5091</strain>
    </source>
</reference>
<evidence type="ECO:0000313" key="2">
    <source>
        <dbReference type="Proteomes" id="UP000051260"/>
    </source>
</evidence>
<dbReference type="AlphaFoldDB" id="A0A0P1IFR4"/>
<dbReference type="RefSeq" id="WP_058282971.1">
    <property type="nucleotide sequence ID" value="NZ_CYUD01000010.1"/>
</dbReference>
<dbReference type="EMBL" id="CYUD01000010">
    <property type="protein sequence ID" value="CUK10414.1"/>
    <property type="molecule type" value="Genomic_DNA"/>
</dbReference>
<sequence>MYFSNQAKVYPEWAELGNRYGNAIDENNSLAARLKADDHPDRYGLEEDHYKECVEPLCDEFMALKNKIMEIPSQDFKDLAIKGRISARSDGVVDGNHHRLIREDADRLFGHVNI</sequence>
<accession>A0A0P1IFR4</accession>